<evidence type="ECO:0000256" key="11">
    <source>
        <dbReference type="ARBA" id="ARBA00022833"/>
    </source>
</evidence>
<evidence type="ECO:0000256" key="14">
    <source>
        <dbReference type="ARBA" id="ARBA00023235"/>
    </source>
</evidence>
<dbReference type="InterPro" id="IPR013785">
    <property type="entry name" value="Aldolase_TIM"/>
</dbReference>
<comment type="subunit">
    <text evidence="7">Homodimer.</text>
</comment>
<evidence type="ECO:0000256" key="15">
    <source>
        <dbReference type="ARBA" id="ARBA00023277"/>
    </source>
</evidence>
<comment type="caution">
    <text evidence="20">The sequence shown here is derived from an EMBL/GenBank/DDBJ whole genome shotgun (WGS) entry which is preliminary data.</text>
</comment>
<dbReference type="Pfam" id="PF00834">
    <property type="entry name" value="Ribul_P_3_epim"/>
    <property type="match status" value="2"/>
</dbReference>
<dbReference type="PANTHER" id="PTHR11749">
    <property type="entry name" value="RIBULOSE-5-PHOSPHATE-3-EPIMERASE"/>
    <property type="match status" value="1"/>
</dbReference>
<dbReference type="SUPFAM" id="SSF51366">
    <property type="entry name" value="Ribulose-phoshate binding barrel"/>
    <property type="match status" value="1"/>
</dbReference>
<evidence type="ECO:0000256" key="2">
    <source>
        <dbReference type="ARBA" id="ARBA00001936"/>
    </source>
</evidence>
<evidence type="ECO:0000256" key="1">
    <source>
        <dbReference type="ARBA" id="ARBA00001782"/>
    </source>
</evidence>
<dbReference type="FunFam" id="3.20.20.70:FF:000191">
    <property type="entry name" value="ribulose-phosphate 3-epimerase isoform X2"/>
    <property type="match status" value="1"/>
</dbReference>
<dbReference type="GO" id="GO:0006163">
    <property type="term" value="P:purine nucleotide metabolic process"/>
    <property type="evidence" value="ECO:0007669"/>
    <property type="project" value="UniProtKB-ARBA"/>
</dbReference>
<comment type="function">
    <text evidence="19">Catalyzes the reversible epimerization of D-ribulose 5-phosphate to D-xylulose 5-phosphate.</text>
</comment>
<keyword evidence="10" id="KW-0479">Metal-binding</keyword>
<name>A0AAD5UCN9_9FUNG</name>
<dbReference type="AlphaFoldDB" id="A0AAD5UCN9"/>
<evidence type="ECO:0000256" key="17">
    <source>
        <dbReference type="ARBA" id="ARBA00029933"/>
    </source>
</evidence>
<keyword evidence="13" id="KW-0464">Manganese</keyword>
<keyword evidence="15" id="KW-0119">Carbohydrate metabolism</keyword>
<comment type="pathway">
    <text evidence="5">Carbohydrate degradation; pentose phosphate pathway; D-xylulose 5-phosphate from D-ribulose 5-phosphate (non-oxidative stage): step 1/1.</text>
</comment>
<keyword evidence="14" id="KW-0413">Isomerase</keyword>
<gene>
    <name evidence="20" type="ORF">HK103_003180</name>
</gene>
<dbReference type="EMBL" id="JADGKB010000225">
    <property type="protein sequence ID" value="KAJ3250766.1"/>
    <property type="molecule type" value="Genomic_DNA"/>
</dbReference>
<evidence type="ECO:0000256" key="16">
    <source>
        <dbReference type="ARBA" id="ARBA00023285"/>
    </source>
</evidence>
<accession>A0AAD5UCN9</accession>
<dbReference type="GO" id="GO:0046872">
    <property type="term" value="F:metal ion binding"/>
    <property type="evidence" value="ECO:0007669"/>
    <property type="project" value="UniProtKB-KW"/>
</dbReference>
<evidence type="ECO:0000256" key="6">
    <source>
        <dbReference type="ARBA" id="ARBA00009541"/>
    </source>
</evidence>
<evidence type="ECO:0000256" key="3">
    <source>
        <dbReference type="ARBA" id="ARBA00001947"/>
    </source>
</evidence>
<evidence type="ECO:0000256" key="8">
    <source>
        <dbReference type="ARBA" id="ARBA00013188"/>
    </source>
</evidence>
<dbReference type="GO" id="GO:0006091">
    <property type="term" value="P:generation of precursor metabolites and energy"/>
    <property type="evidence" value="ECO:0007669"/>
    <property type="project" value="UniProtKB-ARBA"/>
</dbReference>
<evidence type="ECO:0000256" key="18">
    <source>
        <dbReference type="ARBA" id="ARBA00030599"/>
    </source>
</evidence>
<evidence type="ECO:0000256" key="19">
    <source>
        <dbReference type="ARBA" id="ARBA00057323"/>
    </source>
</evidence>
<sequence length="188" mass="20085">MLKAKIAPSMLSSDFAALADESKRMKDCGAHLLHMDVMDGHFVPNLTLGAPIIKCLRKHTDMFLDKPADLIALIKATGMKVGIAVKPKTSVESVIPFCKAVDMILIMTVEPGFGGQKMMPDCLEKVKVLRSKFPQLDIQVDGGIDVSNIEQVAAAGANVIVAGTGVFGHKSPAEAISIMTKAVEKNLK</sequence>
<comment type="cofactor">
    <cofactor evidence="4">
        <name>Fe(2+)</name>
        <dbReference type="ChEBI" id="CHEBI:29033"/>
    </cofactor>
</comment>
<evidence type="ECO:0000313" key="20">
    <source>
        <dbReference type="EMBL" id="KAJ3250766.1"/>
    </source>
</evidence>
<keyword evidence="12" id="KW-0408">Iron</keyword>
<proteinExistence type="inferred from homology"/>
<reference evidence="20" key="1">
    <citation type="submission" date="2020-05" db="EMBL/GenBank/DDBJ databases">
        <title>Phylogenomic resolution of chytrid fungi.</title>
        <authorList>
            <person name="Stajich J.E."/>
            <person name="Amses K."/>
            <person name="Simmons R."/>
            <person name="Seto K."/>
            <person name="Myers J."/>
            <person name="Bonds A."/>
            <person name="Quandt C.A."/>
            <person name="Barry K."/>
            <person name="Liu P."/>
            <person name="Grigoriev I."/>
            <person name="Longcore J.E."/>
            <person name="James T.Y."/>
        </authorList>
    </citation>
    <scope>NUCLEOTIDE SEQUENCE</scope>
    <source>
        <strain evidence="20">PLAUS21</strain>
    </source>
</reference>
<dbReference type="InterPro" id="IPR011060">
    <property type="entry name" value="RibuloseP-bd_barrel"/>
</dbReference>
<keyword evidence="16" id="KW-0170">Cobalt</keyword>
<comment type="similarity">
    <text evidence="6">Belongs to the ribulose-phosphate 3-epimerase family.</text>
</comment>
<evidence type="ECO:0000313" key="21">
    <source>
        <dbReference type="Proteomes" id="UP001210925"/>
    </source>
</evidence>
<dbReference type="Proteomes" id="UP001210925">
    <property type="component" value="Unassembled WGS sequence"/>
</dbReference>
<dbReference type="CDD" id="cd00429">
    <property type="entry name" value="RPE"/>
    <property type="match status" value="1"/>
</dbReference>
<dbReference type="PROSITE" id="PS01086">
    <property type="entry name" value="RIBUL_P_3_EPIMER_2"/>
    <property type="match status" value="1"/>
</dbReference>
<keyword evidence="21" id="KW-1185">Reference proteome</keyword>
<evidence type="ECO:0000256" key="5">
    <source>
        <dbReference type="ARBA" id="ARBA00005016"/>
    </source>
</evidence>
<comment type="catalytic activity">
    <reaction evidence="1">
        <text>D-ribulose 5-phosphate = D-xylulose 5-phosphate</text>
        <dbReference type="Rhea" id="RHEA:13677"/>
        <dbReference type="ChEBI" id="CHEBI:57737"/>
        <dbReference type="ChEBI" id="CHEBI:58121"/>
        <dbReference type="EC" id="5.1.3.1"/>
    </reaction>
</comment>
<dbReference type="Gene3D" id="3.20.20.70">
    <property type="entry name" value="Aldolase class I"/>
    <property type="match status" value="2"/>
</dbReference>
<evidence type="ECO:0000256" key="9">
    <source>
        <dbReference type="ARBA" id="ARBA00013920"/>
    </source>
</evidence>
<evidence type="ECO:0000256" key="13">
    <source>
        <dbReference type="ARBA" id="ARBA00023211"/>
    </source>
</evidence>
<dbReference type="GO" id="GO:1901135">
    <property type="term" value="P:carbohydrate derivative metabolic process"/>
    <property type="evidence" value="ECO:0007669"/>
    <property type="project" value="UniProtKB-ARBA"/>
</dbReference>
<keyword evidence="11" id="KW-0862">Zinc</keyword>
<dbReference type="GO" id="GO:0004750">
    <property type="term" value="F:D-ribulose-phosphate 3-epimerase activity"/>
    <property type="evidence" value="ECO:0007669"/>
    <property type="project" value="UniProtKB-EC"/>
</dbReference>
<evidence type="ECO:0000256" key="10">
    <source>
        <dbReference type="ARBA" id="ARBA00022723"/>
    </source>
</evidence>
<comment type="cofactor">
    <cofactor evidence="2">
        <name>Mn(2+)</name>
        <dbReference type="ChEBI" id="CHEBI:29035"/>
    </cofactor>
</comment>
<evidence type="ECO:0000256" key="4">
    <source>
        <dbReference type="ARBA" id="ARBA00001954"/>
    </source>
</evidence>
<dbReference type="GO" id="GO:0046496">
    <property type="term" value="P:nicotinamide nucleotide metabolic process"/>
    <property type="evidence" value="ECO:0007669"/>
    <property type="project" value="UniProtKB-ARBA"/>
</dbReference>
<dbReference type="GO" id="GO:0005975">
    <property type="term" value="P:carbohydrate metabolic process"/>
    <property type="evidence" value="ECO:0007669"/>
    <property type="project" value="InterPro"/>
</dbReference>
<evidence type="ECO:0000256" key="7">
    <source>
        <dbReference type="ARBA" id="ARBA00011738"/>
    </source>
</evidence>
<dbReference type="PROSITE" id="PS01085">
    <property type="entry name" value="RIBUL_P_3_EPIMER_1"/>
    <property type="match status" value="1"/>
</dbReference>
<comment type="cofactor">
    <cofactor evidence="3">
        <name>Zn(2+)</name>
        <dbReference type="ChEBI" id="CHEBI:29105"/>
    </cofactor>
</comment>
<evidence type="ECO:0000256" key="12">
    <source>
        <dbReference type="ARBA" id="ARBA00023004"/>
    </source>
</evidence>
<protein>
    <recommendedName>
        <fullName evidence="9">Ribulose-phosphate 3-epimerase</fullName>
        <ecNumber evidence="8">5.1.3.1</ecNumber>
    </recommendedName>
    <alternativeName>
        <fullName evidence="18">Pentose-5-phosphate 3-epimerase</fullName>
    </alternativeName>
    <alternativeName>
        <fullName evidence="17">RPE</fullName>
    </alternativeName>
</protein>
<dbReference type="EC" id="5.1.3.1" evidence="8"/>
<dbReference type="InterPro" id="IPR000056">
    <property type="entry name" value="Ribul_P_3_epim-like"/>
</dbReference>
<organism evidence="20 21">
    <name type="scientific">Boothiomyces macroporosus</name>
    <dbReference type="NCBI Taxonomy" id="261099"/>
    <lineage>
        <taxon>Eukaryota</taxon>
        <taxon>Fungi</taxon>
        <taxon>Fungi incertae sedis</taxon>
        <taxon>Chytridiomycota</taxon>
        <taxon>Chytridiomycota incertae sedis</taxon>
        <taxon>Chytridiomycetes</taxon>
        <taxon>Rhizophydiales</taxon>
        <taxon>Terramycetaceae</taxon>
        <taxon>Boothiomyces</taxon>
    </lineage>
</organism>